<dbReference type="Gene3D" id="3.40.50.2300">
    <property type="match status" value="1"/>
</dbReference>
<proteinExistence type="predicted"/>
<dbReference type="SUPFAM" id="SSF52172">
    <property type="entry name" value="CheY-like"/>
    <property type="match status" value="1"/>
</dbReference>
<organism evidence="4 5">
    <name type="scientific">Caldicellulosiruptor diazotrophicus</name>
    <dbReference type="NCBI Taxonomy" id="2806205"/>
    <lineage>
        <taxon>Bacteria</taxon>
        <taxon>Bacillati</taxon>
        <taxon>Bacillota</taxon>
        <taxon>Bacillota incertae sedis</taxon>
        <taxon>Caldicellulosiruptorales</taxon>
        <taxon>Caldicellulosiruptoraceae</taxon>
        <taxon>Caldicellulosiruptor</taxon>
    </lineage>
</organism>
<evidence type="ECO:0000259" key="3">
    <source>
        <dbReference type="PROSITE" id="PS50110"/>
    </source>
</evidence>
<feature type="domain" description="Response regulatory" evidence="3">
    <location>
        <begin position="5"/>
        <end position="126"/>
    </location>
</feature>
<dbReference type="RefSeq" id="WP_207179273.1">
    <property type="nucleotide sequence ID" value="NZ_AP024480.1"/>
</dbReference>
<sequence length="255" mass="29538">MIVKNVLIADENEYIRKAIIERFENCFDSVHHFVFFEAADGEEALNKIGENNIHVAIIDTNLPKISGFEVLRTIKKSSVKAHVPVILLSSNIHRATRSKAYELGAIGVIPKPFSTLEVYNMVRSLLYTQDEYLHVNEIVHLISILNEMTNKHIFIVPKIVDEFLSEYFASYRFLALNSTSKEVIYNRGFGEFEIKKVIGYLNDENKIKINLNSYSIIRLNTKGETYYFIFKILSDNKRLILLKKVLELWSELNDK</sequence>
<protein>
    <recommendedName>
        <fullName evidence="3">Response regulatory domain-containing protein</fullName>
    </recommendedName>
</protein>
<dbReference type="Proteomes" id="UP000663623">
    <property type="component" value="Chromosome"/>
</dbReference>
<keyword evidence="5" id="KW-1185">Reference proteome</keyword>
<evidence type="ECO:0000256" key="1">
    <source>
        <dbReference type="ARBA" id="ARBA00022553"/>
    </source>
</evidence>
<evidence type="ECO:0000313" key="4">
    <source>
        <dbReference type="EMBL" id="BCS82044.1"/>
    </source>
</evidence>
<name>A0ABM7NPM1_9FIRM</name>
<keyword evidence="1 2" id="KW-0597">Phosphoprotein</keyword>
<gene>
    <name evidence="4" type="ORF">CaldiYA01_20040</name>
</gene>
<accession>A0ABM7NPM1</accession>
<dbReference type="InterPro" id="IPR050595">
    <property type="entry name" value="Bact_response_regulator"/>
</dbReference>
<dbReference type="InterPro" id="IPR001789">
    <property type="entry name" value="Sig_transdc_resp-reg_receiver"/>
</dbReference>
<feature type="modified residue" description="4-aspartylphosphate" evidence="2">
    <location>
        <position position="59"/>
    </location>
</feature>
<dbReference type="PANTHER" id="PTHR44591">
    <property type="entry name" value="STRESS RESPONSE REGULATOR PROTEIN 1"/>
    <property type="match status" value="1"/>
</dbReference>
<dbReference type="CDD" id="cd00156">
    <property type="entry name" value="REC"/>
    <property type="match status" value="1"/>
</dbReference>
<dbReference type="InterPro" id="IPR011006">
    <property type="entry name" value="CheY-like_superfamily"/>
</dbReference>
<evidence type="ECO:0000256" key="2">
    <source>
        <dbReference type="PROSITE-ProRule" id="PRU00169"/>
    </source>
</evidence>
<dbReference type="PANTHER" id="PTHR44591:SF3">
    <property type="entry name" value="RESPONSE REGULATORY DOMAIN-CONTAINING PROTEIN"/>
    <property type="match status" value="1"/>
</dbReference>
<dbReference type="Pfam" id="PF00072">
    <property type="entry name" value="Response_reg"/>
    <property type="match status" value="1"/>
</dbReference>
<evidence type="ECO:0000313" key="5">
    <source>
        <dbReference type="Proteomes" id="UP000663623"/>
    </source>
</evidence>
<dbReference type="PROSITE" id="PS50110">
    <property type="entry name" value="RESPONSE_REGULATORY"/>
    <property type="match status" value="1"/>
</dbReference>
<dbReference type="EMBL" id="AP024480">
    <property type="protein sequence ID" value="BCS82044.1"/>
    <property type="molecule type" value="Genomic_DNA"/>
</dbReference>
<dbReference type="SMART" id="SM00448">
    <property type="entry name" value="REC"/>
    <property type="match status" value="1"/>
</dbReference>
<reference evidence="4 5" key="1">
    <citation type="submission" date="2021-02" db="EMBL/GenBank/DDBJ databases">
        <title>Nitrogen-fixing ability and nitrogen fixation related genes of thermophilic fermentative bacteria in the genus Caldicellulosiruptor.</title>
        <authorList>
            <person name="Chen Y."/>
            <person name="Nishihara A."/>
            <person name="Haruta S."/>
        </authorList>
    </citation>
    <scope>NUCLEOTIDE SEQUENCE [LARGE SCALE GENOMIC DNA]</scope>
    <source>
        <strain evidence="4 5">YA01</strain>
    </source>
</reference>